<accession>A0A5B7ECR5</accession>
<feature type="transmembrane region" description="Helical" evidence="1">
    <location>
        <begin position="6"/>
        <end position="27"/>
    </location>
</feature>
<dbReference type="EMBL" id="VSRR010002528">
    <property type="protein sequence ID" value="MPC31912.1"/>
    <property type="molecule type" value="Genomic_DNA"/>
</dbReference>
<feature type="transmembrane region" description="Helical" evidence="1">
    <location>
        <begin position="97"/>
        <end position="122"/>
    </location>
</feature>
<evidence type="ECO:0000256" key="1">
    <source>
        <dbReference type="SAM" id="Phobius"/>
    </source>
</evidence>
<keyword evidence="1" id="KW-0472">Membrane</keyword>
<dbReference type="Proteomes" id="UP000324222">
    <property type="component" value="Unassembled WGS sequence"/>
</dbReference>
<evidence type="ECO:0000313" key="3">
    <source>
        <dbReference type="Proteomes" id="UP000324222"/>
    </source>
</evidence>
<organism evidence="2 3">
    <name type="scientific">Portunus trituberculatus</name>
    <name type="common">Swimming crab</name>
    <name type="synonym">Neptunus trituberculatus</name>
    <dbReference type="NCBI Taxonomy" id="210409"/>
    <lineage>
        <taxon>Eukaryota</taxon>
        <taxon>Metazoa</taxon>
        <taxon>Ecdysozoa</taxon>
        <taxon>Arthropoda</taxon>
        <taxon>Crustacea</taxon>
        <taxon>Multicrustacea</taxon>
        <taxon>Malacostraca</taxon>
        <taxon>Eumalacostraca</taxon>
        <taxon>Eucarida</taxon>
        <taxon>Decapoda</taxon>
        <taxon>Pleocyemata</taxon>
        <taxon>Brachyura</taxon>
        <taxon>Eubrachyura</taxon>
        <taxon>Portunoidea</taxon>
        <taxon>Portunidae</taxon>
        <taxon>Portuninae</taxon>
        <taxon>Portunus</taxon>
    </lineage>
</organism>
<evidence type="ECO:0000313" key="2">
    <source>
        <dbReference type="EMBL" id="MPC31912.1"/>
    </source>
</evidence>
<keyword evidence="3" id="KW-1185">Reference proteome</keyword>
<reference evidence="2 3" key="1">
    <citation type="submission" date="2019-05" db="EMBL/GenBank/DDBJ databases">
        <title>Another draft genome of Portunus trituberculatus and its Hox gene families provides insights of decapod evolution.</title>
        <authorList>
            <person name="Jeong J.-H."/>
            <person name="Song I."/>
            <person name="Kim S."/>
            <person name="Choi T."/>
            <person name="Kim D."/>
            <person name="Ryu S."/>
            <person name="Kim W."/>
        </authorList>
    </citation>
    <scope>NUCLEOTIDE SEQUENCE [LARGE SCALE GENOMIC DNA]</scope>
    <source>
        <tissue evidence="2">Muscle</tissue>
    </source>
</reference>
<proteinExistence type="predicted"/>
<sequence>MPMISVTPFLALIHRCLPCGISFITVVRDKAEADGRVEAVWLHGMLSACVGLHAVACWLVNTYRKGSPSTETVTSQTCAFLLPPPPNSRLLSKHAHAFLSTWLTVNVMLWSFTAASVFHACIR</sequence>
<feature type="transmembrane region" description="Helical" evidence="1">
    <location>
        <begin position="39"/>
        <end position="61"/>
    </location>
</feature>
<comment type="caution">
    <text evidence="2">The sequence shown here is derived from an EMBL/GenBank/DDBJ whole genome shotgun (WGS) entry which is preliminary data.</text>
</comment>
<name>A0A5B7ECR5_PORTR</name>
<gene>
    <name evidence="2" type="ORF">E2C01_025212</name>
</gene>
<keyword evidence="1" id="KW-0812">Transmembrane</keyword>
<dbReference type="AlphaFoldDB" id="A0A5B7ECR5"/>
<protein>
    <submittedName>
        <fullName evidence="2">Uncharacterized protein</fullName>
    </submittedName>
</protein>
<keyword evidence="1" id="KW-1133">Transmembrane helix</keyword>